<feature type="compositionally biased region" description="Polar residues" evidence="1">
    <location>
        <begin position="131"/>
        <end position="141"/>
    </location>
</feature>
<accession>A0AB34G8K0</accession>
<comment type="caution">
    <text evidence="2">The sequence shown here is derived from an EMBL/GenBank/DDBJ whole genome shotgun (WGS) entry which is preliminary data.</text>
</comment>
<dbReference type="Proteomes" id="UP001159641">
    <property type="component" value="Unassembled WGS sequence"/>
</dbReference>
<feature type="compositionally biased region" description="Polar residues" evidence="1">
    <location>
        <begin position="68"/>
        <end position="80"/>
    </location>
</feature>
<protein>
    <submittedName>
        <fullName evidence="2">Uncharacterized protein</fullName>
    </submittedName>
</protein>
<feature type="region of interest" description="Disordered" evidence="1">
    <location>
        <begin position="61"/>
        <end position="141"/>
    </location>
</feature>
<reference evidence="2 3" key="1">
    <citation type="submission" date="2022-11" db="EMBL/GenBank/DDBJ databases">
        <title>Whole genome sequence of Eschrichtius robustus ER-17-0199.</title>
        <authorList>
            <person name="Bruniche-Olsen A."/>
            <person name="Black A.N."/>
            <person name="Fields C.J."/>
            <person name="Walden K."/>
            <person name="Dewoody J.A."/>
        </authorList>
    </citation>
    <scope>NUCLEOTIDE SEQUENCE [LARGE SCALE GENOMIC DNA]</scope>
    <source>
        <strain evidence="2">ER-17-0199</strain>
        <tissue evidence="2">Blubber</tissue>
    </source>
</reference>
<evidence type="ECO:0000313" key="3">
    <source>
        <dbReference type="Proteomes" id="UP001159641"/>
    </source>
</evidence>
<gene>
    <name evidence="2" type="ORF">J1605_016051</name>
</gene>
<evidence type="ECO:0000256" key="1">
    <source>
        <dbReference type="SAM" id="MobiDB-lite"/>
    </source>
</evidence>
<sequence length="157" mass="17359">MQGTWVQALVQEYPTCHGATKPSHEGRDHDCFIHQCISTLGTELGTKTPITRKGWMNCLTLRRGEPGPTSNGECRSTPSNRLPGKHTVRERLKASGSKQRRADRADQGAGDQPRGSRAERTRSTDRAAGPESSQDQQTLTLQPNCRREFAVTCPVMM</sequence>
<proteinExistence type="predicted"/>
<feature type="compositionally biased region" description="Basic and acidic residues" evidence="1">
    <location>
        <begin position="114"/>
        <end position="125"/>
    </location>
</feature>
<keyword evidence="3" id="KW-1185">Reference proteome</keyword>
<dbReference type="AlphaFoldDB" id="A0AB34G8K0"/>
<evidence type="ECO:0000313" key="2">
    <source>
        <dbReference type="EMBL" id="KAJ8775824.1"/>
    </source>
</evidence>
<dbReference type="EMBL" id="JAIQCJ010002567">
    <property type="protein sequence ID" value="KAJ8775824.1"/>
    <property type="molecule type" value="Genomic_DNA"/>
</dbReference>
<name>A0AB34G8K0_ESCRO</name>
<organism evidence="2 3">
    <name type="scientific">Eschrichtius robustus</name>
    <name type="common">California gray whale</name>
    <name type="synonym">Eschrichtius gibbosus</name>
    <dbReference type="NCBI Taxonomy" id="9764"/>
    <lineage>
        <taxon>Eukaryota</taxon>
        <taxon>Metazoa</taxon>
        <taxon>Chordata</taxon>
        <taxon>Craniata</taxon>
        <taxon>Vertebrata</taxon>
        <taxon>Euteleostomi</taxon>
        <taxon>Mammalia</taxon>
        <taxon>Eutheria</taxon>
        <taxon>Laurasiatheria</taxon>
        <taxon>Artiodactyla</taxon>
        <taxon>Whippomorpha</taxon>
        <taxon>Cetacea</taxon>
        <taxon>Mysticeti</taxon>
        <taxon>Eschrichtiidae</taxon>
        <taxon>Eschrichtius</taxon>
    </lineage>
</organism>